<gene>
    <name evidence="8" type="ORF">SAMN02745114_00075</name>
</gene>
<comment type="function">
    <text evidence="6">May nick specific sequences that contain T:G mispairs resulting from m5C-deamination.</text>
</comment>
<dbReference type="CDD" id="cd00221">
    <property type="entry name" value="Vsr"/>
    <property type="match status" value="1"/>
</dbReference>
<name>A0A1T4JTI0_9FIRM</name>
<dbReference type="OrthoDB" id="9801520at2"/>
<reference evidence="8 9" key="1">
    <citation type="submission" date="2017-02" db="EMBL/GenBank/DDBJ databases">
        <authorList>
            <person name="Peterson S.W."/>
        </authorList>
    </citation>
    <scope>NUCLEOTIDE SEQUENCE [LARGE SCALE GENOMIC DNA]</scope>
    <source>
        <strain evidence="8 9">ATCC 51222</strain>
    </source>
</reference>
<dbReference type="PIRSF" id="PIRSF018267">
    <property type="entry name" value="VSR_endonuc"/>
    <property type="match status" value="1"/>
</dbReference>
<dbReference type="InterPro" id="IPR004603">
    <property type="entry name" value="DNA_mismatch_endonuc_vsr"/>
</dbReference>
<keyword evidence="3 6" id="KW-0227">DNA damage</keyword>
<evidence type="ECO:0000256" key="5">
    <source>
        <dbReference type="ARBA" id="ARBA00023204"/>
    </source>
</evidence>
<evidence type="ECO:0000313" key="8">
    <source>
        <dbReference type="EMBL" id="SJZ33453.1"/>
    </source>
</evidence>
<dbReference type="InterPro" id="IPR007569">
    <property type="entry name" value="DUF559"/>
</dbReference>
<dbReference type="NCBIfam" id="TIGR00632">
    <property type="entry name" value="vsr"/>
    <property type="match status" value="1"/>
</dbReference>
<keyword evidence="1 6" id="KW-0540">Nuclease</keyword>
<dbReference type="Pfam" id="PF04480">
    <property type="entry name" value="DUF559"/>
    <property type="match status" value="1"/>
</dbReference>
<feature type="domain" description="DUF559" evidence="7">
    <location>
        <begin position="92"/>
        <end position="133"/>
    </location>
</feature>
<evidence type="ECO:0000256" key="6">
    <source>
        <dbReference type="PIRNR" id="PIRNR018267"/>
    </source>
</evidence>
<dbReference type="InterPro" id="IPR011335">
    <property type="entry name" value="Restrct_endonuc-II-like"/>
</dbReference>
<dbReference type="GO" id="GO:0016787">
    <property type="term" value="F:hydrolase activity"/>
    <property type="evidence" value="ECO:0007669"/>
    <property type="project" value="UniProtKB-KW"/>
</dbReference>
<keyword evidence="9" id="KW-1185">Reference proteome</keyword>
<organism evidence="8 9">
    <name type="scientific">Eubacterium coprostanoligenes</name>
    <dbReference type="NCBI Taxonomy" id="290054"/>
    <lineage>
        <taxon>Bacteria</taxon>
        <taxon>Bacillati</taxon>
        <taxon>Bacillota</taxon>
        <taxon>Clostridia</taxon>
        <taxon>Eubacteriales</taxon>
        <taxon>Eubacteriaceae</taxon>
        <taxon>Eubacterium</taxon>
    </lineage>
</organism>
<dbReference type="EC" id="3.1.-.-" evidence="6"/>
<dbReference type="GO" id="GO:0006298">
    <property type="term" value="P:mismatch repair"/>
    <property type="evidence" value="ECO:0007669"/>
    <property type="project" value="UniProtKB-UniRule"/>
</dbReference>
<evidence type="ECO:0000256" key="4">
    <source>
        <dbReference type="ARBA" id="ARBA00022801"/>
    </source>
</evidence>
<keyword evidence="5 6" id="KW-0234">DNA repair</keyword>
<dbReference type="Gene3D" id="3.40.960.10">
    <property type="entry name" value="VSR Endonuclease"/>
    <property type="match status" value="1"/>
</dbReference>
<accession>A0A1T4JTI0</accession>
<dbReference type="Proteomes" id="UP000190657">
    <property type="component" value="Unassembled WGS sequence"/>
</dbReference>
<evidence type="ECO:0000256" key="1">
    <source>
        <dbReference type="ARBA" id="ARBA00022722"/>
    </source>
</evidence>
<protein>
    <recommendedName>
        <fullName evidence="6">Very short patch repair endonuclease</fullName>
        <ecNumber evidence="6">3.1.-.-</ecNumber>
    </recommendedName>
</protein>
<dbReference type="AlphaFoldDB" id="A0A1T4JTI0"/>
<dbReference type="EMBL" id="FUWW01000001">
    <property type="protein sequence ID" value="SJZ33453.1"/>
    <property type="molecule type" value="Genomic_DNA"/>
</dbReference>
<comment type="similarity">
    <text evidence="6">Belongs to the vsr family.</text>
</comment>
<evidence type="ECO:0000259" key="7">
    <source>
        <dbReference type="Pfam" id="PF04480"/>
    </source>
</evidence>
<evidence type="ECO:0000313" key="9">
    <source>
        <dbReference type="Proteomes" id="UP000190657"/>
    </source>
</evidence>
<evidence type="ECO:0000256" key="3">
    <source>
        <dbReference type="ARBA" id="ARBA00022763"/>
    </source>
</evidence>
<dbReference type="GO" id="GO:0004519">
    <property type="term" value="F:endonuclease activity"/>
    <property type="evidence" value="ECO:0007669"/>
    <property type="project" value="UniProtKB-KW"/>
</dbReference>
<evidence type="ECO:0000256" key="2">
    <source>
        <dbReference type="ARBA" id="ARBA00022759"/>
    </source>
</evidence>
<dbReference type="STRING" id="290054.SAMN02745114_00075"/>
<sequence length="138" mass="16537">MDNHTPEQRRKNMKAVKNKGSKIETMLQKELWRRGLRYRKNAKQVYGTPDIVFIGKKVAVFCDSEFFHGYDWENKQNEIKSNRDFWIPKIERNMQRDSEVNEKLQTEGWTVLRFWGNDIKNDLTNCADIIERVVRNNA</sequence>
<keyword evidence="2 6" id="KW-0255">Endonuclease</keyword>
<keyword evidence="4 6" id="KW-0378">Hydrolase</keyword>
<proteinExistence type="inferred from homology"/>
<dbReference type="SUPFAM" id="SSF52980">
    <property type="entry name" value="Restriction endonuclease-like"/>
    <property type="match status" value="1"/>
</dbReference>
<dbReference type="Pfam" id="PF03852">
    <property type="entry name" value="Vsr"/>
    <property type="match status" value="1"/>
</dbReference>